<keyword evidence="6 7" id="KW-0472">Membrane</keyword>
<dbReference type="PANTHER" id="PTHR16133">
    <property type="entry name" value="SOLUTE CARRIER FAMILY 39 ZINC TRANSPORTER , MEMBER 9-RELATED"/>
    <property type="match status" value="1"/>
</dbReference>
<keyword evidence="5" id="KW-0333">Golgi apparatus</keyword>
<dbReference type="GO" id="GO:0000139">
    <property type="term" value="C:Golgi membrane"/>
    <property type="evidence" value="ECO:0007669"/>
    <property type="project" value="UniProtKB-SubCell"/>
</dbReference>
<dbReference type="STRING" id="597362.K5VXL2"/>
<keyword evidence="9" id="KW-1185">Reference proteome</keyword>
<keyword evidence="4 7" id="KW-1133">Transmembrane helix</keyword>
<evidence type="ECO:0000256" key="5">
    <source>
        <dbReference type="ARBA" id="ARBA00023034"/>
    </source>
</evidence>
<proteinExistence type="predicted"/>
<dbReference type="KEGG" id="abp:AGABI1DRAFT113812"/>
<dbReference type="AlphaFoldDB" id="K5VXL2"/>
<dbReference type="OrthoDB" id="19859at2759"/>
<dbReference type="Proteomes" id="UP000008493">
    <property type="component" value="Unassembled WGS sequence"/>
</dbReference>
<feature type="transmembrane region" description="Helical" evidence="7">
    <location>
        <begin position="148"/>
        <end position="171"/>
    </location>
</feature>
<dbReference type="eggNOG" id="KOG3907">
    <property type="taxonomic scope" value="Eukaryota"/>
</dbReference>
<evidence type="ECO:0000256" key="7">
    <source>
        <dbReference type="SAM" id="Phobius"/>
    </source>
</evidence>
<dbReference type="RefSeq" id="XP_007329952.1">
    <property type="nucleotide sequence ID" value="XM_007329890.1"/>
</dbReference>
<feature type="transmembrane region" description="Helical" evidence="7">
    <location>
        <begin position="248"/>
        <end position="266"/>
    </location>
</feature>
<reference evidence="9" key="1">
    <citation type="journal article" date="2012" name="Proc. Natl. Acad. Sci. U.S.A.">
        <title>Genome sequence of the button mushroom Agaricus bisporus reveals mechanisms governing adaptation to a humic-rich ecological niche.</title>
        <authorList>
            <person name="Morin E."/>
            <person name="Kohler A."/>
            <person name="Baker A.R."/>
            <person name="Foulongne-Oriol M."/>
            <person name="Lombard V."/>
            <person name="Nagy L.G."/>
            <person name="Ohm R.A."/>
            <person name="Patyshakuliyeva A."/>
            <person name="Brun A."/>
            <person name="Aerts A.L."/>
            <person name="Bailey A.M."/>
            <person name="Billette C."/>
            <person name="Coutinho P.M."/>
            <person name="Deakin G."/>
            <person name="Doddapaneni H."/>
            <person name="Floudas D."/>
            <person name="Grimwood J."/>
            <person name="Hilden K."/>
            <person name="Kuees U."/>
            <person name="LaButti K.M."/>
            <person name="Lapidus A."/>
            <person name="Lindquist E.A."/>
            <person name="Lucas S.M."/>
            <person name="Murat C."/>
            <person name="Riley R.W."/>
            <person name="Salamov A.A."/>
            <person name="Schmutz J."/>
            <person name="Subramanian V."/>
            <person name="Woesten H.A.B."/>
            <person name="Xu J."/>
            <person name="Eastwood D.C."/>
            <person name="Foster G.D."/>
            <person name="Sonnenberg A.S."/>
            <person name="Cullen D."/>
            <person name="de Vries R.P."/>
            <person name="Lundell T."/>
            <person name="Hibbett D.S."/>
            <person name="Henrissat B."/>
            <person name="Burton K.S."/>
            <person name="Kerrigan R.W."/>
            <person name="Challen M.P."/>
            <person name="Grigoriev I.V."/>
            <person name="Martin F."/>
        </authorList>
    </citation>
    <scope>NUCLEOTIDE SEQUENCE [LARGE SCALE GENOMIC DNA]</scope>
    <source>
        <strain evidence="9">JB137-S8 / ATCC MYA-4627 / FGSC 10392</strain>
    </source>
</reference>
<evidence type="ECO:0008006" key="10">
    <source>
        <dbReference type="Google" id="ProtNLM"/>
    </source>
</evidence>
<feature type="transmembrane region" description="Helical" evidence="7">
    <location>
        <begin position="6"/>
        <end position="28"/>
    </location>
</feature>
<dbReference type="HOGENOM" id="CLU_028824_2_0_1"/>
<feature type="transmembrane region" description="Helical" evidence="7">
    <location>
        <begin position="35"/>
        <end position="57"/>
    </location>
</feature>
<dbReference type="GO" id="GO:0006829">
    <property type="term" value="P:zinc ion transport"/>
    <property type="evidence" value="ECO:0007669"/>
    <property type="project" value="InterPro"/>
</dbReference>
<feature type="transmembrane region" description="Helical" evidence="7">
    <location>
        <begin position="183"/>
        <end position="208"/>
    </location>
</feature>
<comment type="subcellular location">
    <subcellularLocation>
        <location evidence="1">Endomembrane system</location>
        <topology evidence="1">Multi-pass membrane protein</topology>
    </subcellularLocation>
    <subcellularLocation>
        <location evidence="2">Golgi apparatus membrane</location>
    </subcellularLocation>
</comment>
<evidence type="ECO:0000256" key="3">
    <source>
        <dbReference type="ARBA" id="ARBA00022692"/>
    </source>
</evidence>
<dbReference type="InterPro" id="IPR045891">
    <property type="entry name" value="ZIP9"/>
</dbReference>
<name>K5VXL2_AGABU</name>
<feature type="transmembrane region" description="Helical" evidence="7">
    <location>
        <begin position="69"/>
        <end position="88"/>
    </location>
</feature>
<evidence type="ECO:0000256" key="4">
    <source>
        <dbReference type="ARBA" id="ARBA00022989"/>
    </source>
</evidence>
<accession>K5VXL2</accession>
<organism evidence="8 9">
    <name type="scientific">Agaricus bisporus var. burnettii (strain JB137-S8 / ATCC MYA-4627 / FGSC 10392)</name>
    <name type="common">White button mushroom</name>
    <dbReference type="NCBI Taxonomy" id="597362"/>
    <lineage>
        <taxon>Eukaryota</taxon>
        <taxon>Fungi</taxon>
        <taxon>Dikarya</taxon>
        <taxon>Basidiomycota</taxon>
        <taxon>Agaricomycotina</taxon>
        <taxon>Agaricomycetes</taxon>
        <taxon>Agaricomycetidae</taxon>
        <taxon>Agaricales</taxon>
        <taxon>Agaricineae</taxon>
        <taxon>Agaricaceae</taxon>
        <taxon>Agaricus</taxon>
    </lineage>
</organism>
<dbReference type="InParanoid" id="K5VXL2"/>
<gene>
    <name evidence="8" type="ORF">AGABI1DRAFT_113812</name>
</gene>
<feature type="transmembrane region" description="Helical" evidence="7">
    <location>
        <begin position="220"/>
        <end position="242"/>
    </location>
</feature>
<dbReference type="EMBL" id="JH971390">
    <property type="protein sequence ID" value="EKM79224.1"/>
    <property type="molecule type" value="Genomic_DNA"/>
</dbReference>
<dbReference type="GO" id="GO:0046873">
    <property type="term" value="F:metal ion transmembrane transporter activity"/>
    <property type="evidence" value="ECO:0007669"/>
    <property type="project" value="InterPro"/>
</dbReference>
<dbReference type="PANTHER" id="PTHR16133:SF0">
    <property type="entry name" value="ZINC_IRON REGULATED TRANSPORTER-RELATED PROTEIN 102B, ISOFORM E"/>
    <property type="match status" value="1"/>
</dbReference>
<sequence length="308" mass="32558">MQLVFLLMAGALGVSSFVSGMIPLAATFSKRLLDVFNALATGLLLGTALGVIIPEGIEVLVESFEDSEALTFHIAIDLILGFLLMMIVEHIVSGGDHQHSHHGAGTQLEFEAELGELENSLNGHHDRGRRESDISKGSTTLISAKQRAIPFTFGLILHGIADGCALGVSAIETTSSESESISSLSVIVFLALLFHKAPTSVAFSIALLNTSLPRHECRKYLAIFAASTPLGAIATYFLLSFVGFADNAQLAGSGLLVSGGTFLYVATVLQPMSHQPDSQDINPKLRLGLVVIGTLTPFMLGLLIGHGH</sequence>
<evidence type="ECO:0000313" key="8">
    <source>
        <dbReference type="EMBL" id="EKM79224.1"/>
    </source>
</evidence>
<dbReference type="Pfam" id="PF02535">
    <property type="entry name" value="Zip"/>
    <property type="match status" value="1"/>
</dbReference>
<evidence type="ECO:0000256" key="6">
    <source>
        <dbReference type="ARBA" id="ARBA00023136"/>
    </source>
</evidence>
<dbReference type="OMA" id="DDFPSIC"/>
<evidence type="ECO:0000313" key="9">
    <source>
        <dbReference type="Proteomes" id="UP000008493"/>
    </source>
</evidence>
<protein>
    <recommendedName>
        <fullName evidence="10">Zinc/iron permease</fullName>
    </recommendedName>
</protein>
<evidence type="ECO:0000256" key="2">
    <source>
        <dbReference type="ARBA" id="ARBA00004394"/>
    </source>
</evidence>
<dbReference type="InterPro" id="IPR003689">
    <property type="entry name" value="ZIP"/>
</dbReference>
<evidence type="ECO:0000256" key="1">
    <source>
        <dbReference type="ARBA" id="ARBA00004127"/>
    </source>
</evidence>
<dbReference type="GeneID" id="18824117"/>
<keyword evidence="3 7" id="KW-0812">Transmembrane</keyword>
<feature type="transmembrane region" description="Helical" evidence="7">
    <location>
        <begin position="287"/>
        <end position="305"/>
    </location>
</feature>